<dbReference type="GO" id="GO:0005634">
    <property type="term" value="C:nucleus"/>
    <property type="evidence" value="ECO:0007669"/>
    <property type="project" value="UniProtKB-SubCell"/>
</dbReference>
<dbReference type="OrthoDB" id="10029558at2759"/>
<keyword evidence="9 11" id="KW-0539">Nucleus</keyword>
<dbReference type="GeneID" id="103508530"/>
<dbReference type="PRINTS" id="PR00053">
    <property type="entry name" value="FORKHEAD"/>
</dbReference>
<gene>
    <name evidence="15 16" type="primary">LOC103508530</name>
</gene>
<keyword evidence="8" id="KW-0804">Transcription</keyword>
<keyword evidence="5" id="KW-0832">Ubl conjugation</keyword>
<dbReference type="CDD" id="cd20028">
    <property type="entry name" value="FH_FOXL2"/>
    <property type="match status" value="1"/>
</dbReference>
<dbReference type="Pfam" id="PF00250">
    <property type="entry name" value="Forkhead"/>
    <property type="match status" value="1"/>
</dbReference>
<reference evidence="15 16" key="1">
    <citation type="submission" date="2025-04" db="UniProtKB">
        <authorList>
            <consortium name="RefSeq"/>
        </authorList>
    </citation>
    <scope>IDENTIFICATION</scope>
</reference>
<feature type="compositionally biased region" description="Low complexity" evidence="12">
    <location>
        <begin position="337"/>
        <end position="362"/>
    </location>
</feature>
<dbReference type="PROSITE" id="PS00657">
    <property type="entry name" value="FORK_HEAD_1"/>
    <property type="match status" value="1"/>
</dbReference>
<dbReference type="RefSeq" id="XP_008471624.1">
    <property type="nucleotide sequence ID" value="XM_008473402.3"/>
</dbReference>
<feature type="region of interest" description="Disordered" evidence="12">
    <location>
        <begin position="280"/>
        <end position="362"/>
    </location>
</feature>
<evidence type="ECO:0000256" key="4">
    <source>
        <dbReference type="ARBA" id="ARBA00022782"/>
    </source>
</evidence>
<accession>A0A1S3D0G0</accession>
<dbReference type="InterPro" id="IPR047515">
    <property type="entry name" value="FH_FOXL2"/>
</dbReference>
<evidence type="ECO:0000256" key="10">
    <source>
        <dbReference type="ARBA" id="ARBA00034872"/>
    </source>
</evidence>
<dbReference type="InterPro" id="IPR036390">
    <property type="entry name" value="WH_DNA-bd_sf"/>
</dbReference>
<dbReference type="PaxDb" id="121845-A0A1S3D0G0"/>
<evidence type="ECO:0000256" key="3">
    <source>
        <dbReference type="ARBA" id="ARBA00022553"/>
    </source>
</evidence>
<evidence type="ECO:0000313" key="14">
    <source>
        <dbReference type="Proteomes" id="UP000079169"/>
    </source>
</evidence>
<keyword evidence="7 11" id="KW-0238">DNA-binding</keyword>
<proteinExistence type="predicted"/>
<dbReference type="SUPFAM" id="SSF46785">
    <property type="entry name" value="Winged helix' DNA-binding domain"/>
    <property type="match status" value="1"/>
</dbReference>
<evidence type="ECO:0000256" key="9">
    <source>
        <dbReference type="ARBA" id="ARBA00023242"/>
    </source>
</evidence>
<keyword evidence="3" id="KW-0597">Phosphoprotein</keyword>
<keyword evidence="14" id="KW-1185">Reference proteome</keyword>
<dbReference type="PANTHER" id="PTHR11829">
    <property type="entry name" value="FORKHEAD BOX PROTEIN"/>
    <property type="match status" value="1"/>
</dbReference>
<organism evidence="14 15">
    <name type="scientific">Diaphorina citri</name>
    <name type="common">Asian citrus psyllid</name>
    <dbReference type="NCBI Taxonomy" id="121845"/>
    <lineage>
        <taxon>Eukaryota</taxon>
        <taxon>Metazoa</taxon>
        <taxon>Ecdysozoa</taxon>
        <taxon>Arthropoda</taxon>
        <taxon>Hexapoda</taxon>
        <taxon>Insecta</taxon>
        <taxon>Pterygota</taxon>
        <taxon>Neoptera</taxon>
        <taxon>Paraneoptera</taxon>
        <taxon>Hemiptera</taxon>
        <taxon>Sternorrhyncha</taxon>
        <taxon>Psylloidea</taxon>
        <taxon>Psyllidae</taxon>
        <taxon>Diaphorininae</taxon>
        <taxon>Diaphorina</taxon>
    </lineage>
</organism>
<evidence type="ECO:0000313" key="16">
    <source>
        <dbReference type="RefSeq" id="XP_017297710.1"/>
    </source>
</evidence>
<dbReference type="InterPro" id="IPR050211">
    <property type="entry name" value="FOX_domain-containing"/>
</dbReference>
<dbReference type="GO" id="GO:0000978">
    <property type="term" value="F:RNA polymerase II cis-regulatory region sequence-specific DNA binding"/>
    <property type="evidence" value="ECO:0007669"/>
    <property type="project" value="TreeGrafter"/>
</dbReference>
<evidence type="ECO:0000256" key="6">
    <source>
        <dbReference type="ARBA" id="ARBA00023015"/>
    </source>
</evidence>
<dbReference type="RefSeq" id="XP_017297710.1">
    <property type="nucleotide sequence ID" value="XM_017442221.2"/>
</dbReference>
<evidence type="ECO:0000256" key="7">
    <source>
        <dbReference type="ARBA" id="ARBA00023125"/>
    </source>
</evidence>
<evidence type="ECO:0000259" key="13">
    <source>
        <dbReference type="PROSITE" id="PS50039"/>
    </source>
</evidence>
<dbReference type="FunFam" id="1.10.10.10:FF:000016">
    <property type="entry name" value="Forkhead box protein I1"/>
    <property type="match status" value="1"/>
</dbReference>
<dbReference type="InterPro" id="IPR001766">
    <property type="entry name" value="Fork_head_dom"/>
</dbReference>
<evidence type="ECO:0000256" key="5">
    <source>
        <dbReference type="ARBA" id="ARBA00022843"/>
    </source>
</evidence>
<feature type="compositionally biased region" description="Polar residues" evidence="12">
    <location>
        <begin position="280"/>
        <end position="312"/>
    </location>
</feature>
<dbReference type="KEGG" id="dci:103508530"/>
<protein>
    <recommendedName>
        <fullName evidence="10">Forkhead box protein L2</fullName>
    </recommendedName>
</protein>
<evidence type="ECO:0000256" key="2">
    <source>
        <dbReference type="ARBA" id="ARBA00022499"/>
    </source>
</evidence>
<evidence type="ECO:0000256" key="12">
    <source>
        <dbReference type="SAM" id="MobiDB-lite"/>
    </source>
</evidence>
<comment type="subcellular location">
    <subcellularLocation>
        <location evidence="1 11">Nucleus</location>
    </subcellularLocation>
</comment>
<feature type="region of interest" description="Disordered" evidence="12">
    <location>
        <begin position="192"/>
        <end position="217"/>
    </location>
</feature>
<feature type="DNA-binding region" description="Fork-head" evidence="11">
    <location>
        <begin position="361"/>
        <end position="455"/>
    </location>
</feature>
<dbReference type="GO" id="GO:0030154">
    <property type="term" value="P:cell differentiation"/>
    <property type="evidence" value="ECO:0007669"/>
    <property type="project" value="UniProtKB-KW"/>
</dbReference>
<dbReference type="Gene3D" id="1.10.10.10">
    <property type="entry name" value="Winged helix-like DNA-binding domain superfamily/Winged helix DNA-binding domain"/>
    <property type="match status" value="1"/>
</dbReference>
<feature type="compositionally biased region" description="Basic and acidic residues" evidence="12">
    <location>
        <begin position="192"/>
        <end position="213"/>
    </location>
</feature>
<dbReference type="SMART" id="SM00339">
    <property type="entry name" value="FH"/>
    <property type="match status" value="1"/>
</dbReference>
<keyword evidence="6" id="KW-0805">Transcription regulation</keyword>
<dbReference type="PANTHER" id="PTHR11829:SF411">
    <property type="entry name" value="FORKHEAD BOX PROTEIN L2"/>
    <property type="match status" value="1"/>
</dbReference>
<feature type="domain" description="Fork-head" evidence="13">
    <location>
        <begin position="361"/>
        <end position="455"/>
    </location>
</feature>
<dbReference type="STRING" id="121845.A0A1S3D0G0"/>
<dbReference type="InterPro" id="IPR030456">
    <property type="entry name" value="TF_fork_head_CS_2"/>
</dbReference>
<dbReference type="PROSITE" id="PS50039">
    <property type="entry name" value="FORK_HEAD_3"/>
    <property type="match status" value="1"/>
</dbReference>
<keyword evidence="4" id="KW-0221">Differentiation</keyword>
<dbReference type="AlphaFoldDB" id="A0A1S3D0G0"/>
<dbReference type="GO" id="GO:0000981">
    <property type="term" value="F:DNA-binding transcription factor activity, RNA polymerase II-specific"/>
    <property type="evidence" value="ECO:0007669"/>
    <property type="project" value="TreeGrafter"/>
</dbReference>
<dbReference type="Proteomes" id="UP000079169">
    <property type="component" value="Unplaced"/>
</dbReference>
<dbReference type="InterPro" id="IPR018122">
    <property type="entry name" value="TF_fork_head_CS_1"/>
</dbReference>
<dbReference type="PROSITE" id="PS00658">
    <property type="entry name" value="FORK_HEAD_2"/>
    <property type="match status" value="1"/>
</dbReference>
<evidence type="ECO:0000256" key="8">
    <source>
        <dbReference type="ARBA" id="ARBA00023163"/>
    </source>
</evidence>
<dbReference type="GO" id="GO:0009653">
    <property type="term" value="P:anatomical structure morphogenesis"/>
    <property type="evidence" value="ECO:0007669"/>
    <property type="project" value="TreeGrafter"/>
</dbReference>
<evidence type="ECO:0000256" key="1">
    <source>
        <dbReference type="ARBA" id="ARBA00004123"/>
    </source>
</evidence>
<evidence type="ECO:0000256" key="11">
    <source>
        <dbReference type="PROSITE-ProRule" id="PRU00089"/>
    </source>
</evidence>
<name>A0A1S3D0G0_DIACI</name>
<evidence type="ECO:0000313" key="15">
    <source>
        <dbReference type="RefSeq" id="XP_008471624.1"/>
    </source>
</evidence>
<sequence>MHDMEFAKQTSMSHDLELMHTSPHILQELADKHQMKCIDLDSKLNDSIIRISATSYPGYSVHISPESYEQDSYNCMKDHEISLRNNNDYSHLPPSLSDAPGEHFTTLEALAPSPSHYRETLYEDDSHRYKEHNRYEDNRYLEHQVQDISHDRYIEYVEEQSDIKYNDISHADISRHDRLDISSQYLDHDFDSREVTSGESRSKPETFHSKDDPGYGSVIYETMTVPLTGEEGGETFTVSYNVYNTKLNGDVSQPSDILRQAFADLDITPDQSAGRTTSVIISNSPEPKQQILGENSNVQNKKPDPQENQTTPRNKKTKVSQKNSSSQPSSSSPPPDESSSTSIKVSSPISSPSSTTTDSNKPPYSYVALIAMAINNNEHKRATLAEIYNYIAVKFPYFEKNKKGWQNSIRHNLSLNDCFVKVAKEGAGERKGNYWTLATKHEDMFENGNYRRRRRMKRPVRTPSYNAKPYLGDMYAHQNLIGRDIFSATASPFSSRNTWSGPSPNNVYYPSCVRALPPTSPYSFPPYASPFTTPSVQICPGSQIVHSTPPPAPPYYNPNEVAPNVPYPPQVSSNFPKREFLDVPPERFHQQQWQSIPADSVNR</sequence>
<keyword evidence="2" id="KW-1017">Isopeptide bond</keyword>
<dbReference type="InterPro" id="IPR036388">
    <property type="entry name" value="WH-like_DNA-bd_sf"/>
</dbReference>